<dbReference type="Proteomes" id="UP000318710">
    <property type="component" value="Unassembled WGS sequence"/>
</dbReference>
<evidence type="ECO:0000313" key="3">
    <source>
        <dbReference type="Proteomes" id="UP000318710"/>
    </source>
</evidence>
<evidence type="ECO:0000256" key="1">
    <source>
        <dbReference type="SAM" id="Phobius"/>
    </source>
</evidence>
<dbReference type="AlphaFoldDB" id="A0A520N1Z5"/>
<dbReference type="SUPFAM" id="SSF74653">
    <property type="entry name" value="TolA/TonB C-terminal domain"/>
    <property type="match status" value="1"/>
</dbReference>
<comment type="caution">
    <text evidence="2">The sequence shown here is derived from an EMBL/GenBank/DDBJ whole genome shotgun (WGS) entry which is preliminary data.</text>
</comment>
<evidence type="ECO:0008006" key="4">
    <source>
        <dbReference type="Google" id="ProtNLM"/>
    </source>
</evidence>
<keyword evidence="1" id="KW-0472">Membrane</keyword>
<dbReference type="EMBL" id="SHBF01000016">
    <property type="protein sequence ID" value="RZO27499.1"/>
    <property type="molecule type" value="Genomic_DNA"/>
</dbReference>
<feature type="transmembrane region" description="Helical" evidence="1">
    <location>
        <begin position="21"/>
        <end position="41"/>
    </location>
</feature>
<keyword evidence="1" id="KW-1133">Transmembrane helix</keyword>
<accession>A0A520N1Z5</accession>
<name>A0A520N1Z5_9GAMM</name>
<protein>
    <recommendedName>
        <fullName evidence="4">TonB C-terminal domain-containing protein</fullName>
    </recommendedName>
</protein>
<reference evidence="2 3" key="1">
    <citation type="submission" date="2019-02" db="EMBL/GenBank/DDBJ databases">
        <title>Prokaryotic population dynamics and viral predation in marine succession experiment using metagenomics: the confinement effect.</title>
        <authorList>
            <person name="Haro-Moreno J.M."/>
            <person name="Rodriguez-Valera F."/>
            <person name="Lopez-Perez M."/>
        </authorList>
    </citation>
    <scope>NUCLEOTIDE SEQUENCE [LARGE SCALE GENOMIC DNA]</scope>
    <source>
        <strain evidence="2">MED-G160</strain>
    </source>
</reference>
<keyword evidence="1" id="KW-0812">Transmembrane</keyword>
<proteinExistence type="predicted"/>
<organism evidence="2 3">
    <name type="scientific">SAR86 cluster bacterium</name>
    <dbReference type="NCBI Taxonomy" id="2030880"/>
    <lineage>
        <taxon>Bacteria</taxon>
        <taxon>Pseudomonadati</taxon>
        <taxon>Pseudomonadota</taxon>
        <taxon>Gammaproteobacteria</taxon>
        <taxon>SAR86 cluster</taxon>
    </lineage>
</organism>
<dbReference type="Gene3D" id="3.30.1150.10">
    <property type="match status" value="1"/>
</dbReference>
<sequence length="207" mass="23235">MSIFSSTETISRRSLTFNKSFIISLLIHLLLIFGISITTYYKLPIFKESPIINVKFANSNQDLITKTNLGDSFSSDLDLSISQNGNISSSKKTLQPYKVKKLQANSVVNTEEAVYLNLWQRQIETTGDDIISESKSFLDGRVQIMATIDVYGNLVKSEILISSGDKAIDEIAINILKESAPFAPFNKTMSNEYSVLEIVRDWNFSIN</sequence>
<gene>
    <name evidence="2" type="ORF">EVA93_03195</name>
</gene>
<evidence type="ECO:0000313" key="2">
    <source>
        <dbReference type="EMBL" id="RZO27499.1"/>
    </source>
</evidence>